<name>A0A0P1A6K0_PLAHL</name>
<keyword evidence="3" id="KW-1185">Reference proteome</keyword>
<evidence type="ECO:0000256" key="1">
    <source>
        <dbReference type="SAM" id="MobiDB-lite"/>
    </source>
</evidence>
<dbReference type="AlphaFoldDB" id="A0A0P1A6K0"/>
<organism evidence="2 3">
    <name type="scientific">Plasmopara halstedii</name>
    <name type="common">Downy mildew of sunflower</name>
    <dbReference type="NCBI Taxonomy" id="4781"/>
    <lineage>
        <taxon>Eukaryota</taxon>
        <taxon>Sar</taxon>
        <taxon>Stramenopiles</taxon>
        <taxon>Oomycota</taxon>
        <taxon>Peronosporomycetes</taxon>
        <taxon>Peronosporales</taxon>
        <taxon>Peronosporaceae</taxon>
        <taxon>Plasmopara</taxon>
    </lineage>
</organism>
<accession>A0A0P1A6K0</accession>
<dbReference type="EMBL" id="CCYD01000138">
    <property type="protein sequence ID" value="CEG36244.1"/>
    <property type="molecule type" value="Genomic_DNA"/>
</dbReference>
<reference evidence="3" key="1">
    <citation type="submission" date="2014-09" db="EMBL/GenBank/DDBJ databases">
        <authorList>
            <person name="Sharma Rahul"/>
            <person name="Thines Marco"/>
        </authorList>
    </citation>
    <scope>NUCLEOTIDE SEQUENCE [LARGE SCALE GENOMIC DNA]</scope>
</reference>
<sequence>MFGRFFKNKEDGKTGPPGHQRQGVTPAPAVRSAHSIFALLTADLNMHKLLCIT</sequence>
<evidence type="ECO:0000313" key="3">
    <source>
        <dbReference type="Proteomes" id="UP000054928"/>
    </source>
</evidence>
<evidence type="ECO:0000313" key="2">
    <source>
        <dbReference type="EMBL" id="CEG36244.1"/>
    </source>
</evidence>
<proteinExistence type="predicted"/>
<dbReference type="GeneID" id="36396399"/>
<protein>
    <submittedName>
        <fullName evidence="2">Uncharacterized protein</fullName>
    </submittedName>
</protein>
<feature type="region of interest" description="Disordered" evidence="1">
    <location>
        <begin position="1"/>
        <end position="27"/>
    </location>
</feature>
<dbReference type="RefSeq" id="XP_024572613.1">
    <property type="nucleotide sequence ID" value="XM_024718656.1"/>
</dbReference>
<dbReference type="Proteomes" id="UP000054928">
    <property type="component" value="Unassembled WGS sequence"/>
</dbReference>